<dbReference type="InterPro" id="IPR027640">
    <property type="entry name" value="Kinesin-like_fam"/>
</dbReference>
<feature type="compositionally biased region" description="Gly residues" evidence="7">
    <location>
        <begin position="1421"/>
        <end position="1435"/>
    </location>
</feature>
<dbReference type="Gene3D" id="2.60.120.260">
    <property type="entry name" value="Galactose-binding domain-like"/>
    <property type="match status" value="2"/>
</dbReference>
<evidence type="ECO:0000259" key="9">
    <source>
        <dbReference type="PROSITE" id="PS50067"/>
    </source>
</evidence>
<dbReference type="SMART" id="SM00129">
    <property type="entry name" value="KISc"/>
    <property type="match status" value="1"/>
</dbReference>
<name>A0ABQ6NAQ0_9STRA</name>
<organism evidence="10 11">
    <name type="scientific">Tetraparma gracilis</name>
    <dbReference type="NCBI Taxonomy" id="2962635"/>
    <lineage>
        <taxon>Eukaryota</taxon>
        <taxon>Sar</taxon>
        <taxon>Stramenopiles</taxon>
        <taxon>Ochrophyta</taxon>
        <taxon>Bolidophyceae</taxon>
        <taxon>Parmales</taxon>
        <taxon>Triparmaceae</taxon>
        <taxon>Tetraparma</taxon>
    </lineage>
</organism>
<dbReference type="SUPFAM" id="SSF49785">
    <property type="entry name" value="Galactose-binding domain-like"/>
    <property type="match status" value="2"/>
</dbReference>
<feature type="coiled-coil region" evidence="6">
    <location>
        <begin position="1271"/>
        <end position="1298"/>
    </location>
</feature>
<feature type="binding site" evidence="5">
    <location>
        <begin position="23"/>
        <end position="30"/>
    </location>
    <ligand>
        <name>ATP</name>
        <dbReference type="ChEBI" id="CHEBI:30616"/>
    </ligand>
</feature>
<dbReference type="PANTHER" id="PTHR47968">
    <property type="entry name" value="CENTROMERE PROTEIN E"/>
    <property type="match status" value="1"/>
</dbReference>
<dbReference type="PRINTS" id="PR00380">
    <property type="entry name" value="KINESINHEAVY"/>
</dbReference>
<feature type="domain" description="F5/8 type C" evidence="8">
    <location>
        <begin position="703"/>
        <end position="770"/>
    </location>
</feature>
<evidence type="ECO:0000256" key="3">
    <source>
        <dbReference type="ARBA" id="ARBA00023054"/>
    </source>
</evidence>
<evidence type="ECO:0000256" key="1">
    <source>
        <dbReference type="ARBA" id="ARBA00022741"/>
    </source>
</evidence>
<evidence type="ECO:0000313" key="10">
    <source>
        <dbReference type="EMBL" id="GMI52400.1"/>
    </source>
</evidence>
<reference evidence="10 11" key="1">
    <citation type="journal article" date="2023" name="Commun. Biol.">
        <title>Genome analysis of Parmales, the sister group of diatoms, reveals the evolutionary specialization of diatoms from phago-mixotrophs to photoautotrophs.</title>
        <authorList>
            <person name="Ban H."/>
            <person name="Sato S."/>
            <person name="Yoshikawa S."/>
            <person name="Yamada K."/>
            <person name="Nakamura Y."/>
            <person name="Ichinomiya M."/>
            <person name="Sato N."/>
            <person name="Blanc-Mathieu R."/>
            <person name="Endo H."/>
            <person name="Kuwata A."/>
            <person name="Ogata H."/>
        </authorList>
    </citation>
    <scope>NUCLEOTIDE SEQUENCE [LARGE SCALE GENOMIC DNA]</scope>
</reference>
<feature type="coiled-coil region" evidence="6">
    <location>
        <begin position="360"/>
        <end position="387"/>
    </location>
</feature>
<dbReference type="InterPro" id="IPR040468">
    <property type="entry name" value="TRAF3IP1_N"/>
</dbReference>
<dbReference type="InterPro" id="IPR042576">
    <property type="entry name" value="TRAF3IP1_N_sf"/>
</dbReference>
<evidence type="ECO:0000256" key="6">
    <source>
        <dbReference type="SAM" id="Coils"/>
    </source>
</evidence>
<evidence type="ECO:0000256" key="7">
    <source>
        <dbReference type="SAM" id="MobiDB-lite"/>
    </source>
</evidence>
<feature type="compositionally biased region" description="Basic and acidic residues" evidence="7">
    <location>
        <begin position="1340"/>
        <end position="1352"/>
    </location>
</feature>
<dbReference type="Proteomes" id="UP001165060">
    <property type="component" value="Unassembled WGS sequence"/>
</dbReference>
<dbReference type="SUPFAM" id="SSF52540">
    <property type="entry name" value="P-loop containing nucleoside triphosphate hydrolases"/>
    <property type="match status" value="1"/>
</dbReference>
<evidence type="ECO:0000313" key="11">
    <source>
        <dbReference type="Proteomes" id="UP001165060"/>
    </source>
</evidence>
<gene>
    <name evidence="10" type="ORF">TeGR_g10671</name>
</gene>
<keyword evidence="3 6" id="KW-0175">Coiled coil</keyword>
<dbReference type="InterPro" id="IPR001752">
    <property type="entry name" value="Kinesin_motor_dom"/>
</dbReference>
<proteinExistence type="inferred from homology"/>
<feature type="domain" description="Kinesin motor" evidence="9">
    <location>
        <begin position="1"/>
        <end position="278"/>
    </location>
</feature>
<dbReference type="InterPro" id="IPR000421">
    <property type="entry name" value="FA58C"/>
</dbReference>
<dbReference type="Gene3D" id="1.10.418.50">
    <property type="entry name" value="Microtubule-binding protein MIP-T3"/>
    <property type="match status" value="1"/>
</dbReference>
<protein>
    <recommendedName>
        <fullName evidence="12">Kinesin motor domain-containing protein</fullName>
    </recommendedName>
</protein>
<dbReference type="PROSITE" id="PS01285">
    <property type="entry name" value="FA58C_1"/>
    <property type="match status" value="1"/>
</dbReference>
<keyword evidence="4 5" id="KW-0505">Motor protein</keyword>
<evidence type="ECO:0000256" key="2">
    <source>
        <dbReference type="ARBA" id="ARBA00022840"/>
    </source>
</evidence>
<feature type="coiled-coil region" evidence="6">
    <location>
        <begin position="1124"/>
        <end position="1193"/>
    </location>
</feature>
<dbReference type="PROSITE" id="PS50022">
    <property type="entry name" value="FA58C_3"/>
    <property type="match status" value="2"/>
</dbReference>
<evidence type="ECO:0000259" key="8">
    <source>
        <dbReference type="PROSITE" id="PS50022"/>
    </source>
</evidence>
<dbReference type="InterPro" id="IPR008979">
    <property type="entry name" value="Galactose-bd-like_sf"/>
</dbReference>
<feature type="domain" description="F5/8 type C" evidence="8">
    <location>
        <begin position="955"/>
        <end position="1061"/>
    </location>
</feature>
<accession>A0ABQ6NAQ0</accession>
<feature type="non-terminal residue" evidence="10">
    <location>
        <position position="1"/>
    </location>
</feature>
<dbReference type="InterPro" id="IPR027417">
    <property type="entry name" value="P-loop_NTPase"/>
</dbReference>
<feature type="region of interest" description="Disordered" evidence="7">
    <location>
        <begin position="1318"/>
        <end position="1435"/>
    </location>
</feature>
<dbReference type="Pfam" id="PF10243">
    <property type="entry name" value="MIP-T3"/>
    <property type="match status" value="1"/>
</dbReference>
<dbReference type="PROSITE" id="PS00411">
    <property type="entry name" value="KINESIN_MOTOR_1"/>
    <property type="match status" value="1"/>
</dbReference>
<feature type="region of interest" description="Disordered" evidence="7">
    <location>
        <begin position="680"/>
        <end position="708"/>
    </location>
</feature>
<feature type="coiled-coil region" evidence="6">
    <location>
        <begin position="284"/>
        <end position="311"/>
    </location>
</feature>
<keyword evidence="2 5" id="KW-0067">ATP-binding</keyword>
<dbReference type="CDD" id="cd00106">
    <property type="entry name" value="KISc"/>
    <property type="match status" value="1"/>
</dbReference>
<keyword evidence="11" id="KW-1185">Reference proteome</keyword>
<dbReference type="Pfam" id="PF00754">
    <property type="entry name" value="F5_F8_type_C"/>
    <property type="match status" value="1"/>
</dbReference>
<comment type="similarity">
    <text evidence="5">Belongs to the TRAFAC class myosin-kinesin ATPase superfamily. Kinesin family.</text>
</comment>
<dbReference type="PANTHER" id="PTHR47968:SF75">
    <property type="entry name" value="CENTROMERE-ASSOCIATED PROTEIN E"/>
    <property type="match status" value="1"/>
</dbReference>
<feature type="non-terminal residue" evidence="10">
    <location>
        <position position="1435"/>
    </location>
</feature>
<dbReference type="PROSITE" id="PS50067">
    <property type="entry name" value="KINESIN_MOTOR_2"/>
    <property type="match status" value="1"/>
</dbReference>
<evidence type="ECO:0000256" key="5">
    <source>
        <dbReference type="PROSITE-ProRule" id="PRU00283"/>
    </source>
</evidence>
<dbReference type="EMBL" id="BRYB01006590">
    <property type="protein sequence ID" value="GMI52400.1"/>
    <property type="molecule type" value="Genomic_DNA"/>
</dbReference>
<dbReference type="Gene3D" id="3.40.850.10">
    <property type="entry name" value="Kinesin motor domain"/>
    <property type="match status" value="1"/>
</dbReference>
<evidence type="ECO:0000256" key="4">
    <source>
        <dbReference type="ARBA" id="ARBA00023175"/>
    </source>
</evidence>
<dbReference type="Pfam" id="PF00225">
    <property type="entry name" value="Kinesin"/>
    <property type="match status" value="1"/>
</dbReference>
<comment type="caution">
    <text evidence="10">The sequence shown here is derived from an EMBL/GenBank/DDBJ whole genome shotgun (WGS) entry which is preliminary data.</text>
</comment>
<dbReference type="InterPro" id="IPR036961">
    <property type="entry name" value="Kinesin_motor_dom_sf"/>
</dbReference>
<evidence type="ECO:0008006" key="12">
    <source>
        <dbReference type="Google" id="ProtNLM"/>
    </source>
</evidence>
<keyword evidence="1 5" id="KW-0547">Nucleotide-binding</keyword>
<sequence>EWLGQPLLDKCIEGFNGTVFAYGQTGSGKTWSMQGVQTDPELKGLIPRFTHNLFERVKTEKDGDANKLFLVTCSYFEIYNEVISDLLDPSAKKNKKTSGLDVKEHPVLGTYVKGLQEIVVEEASYMDKLISQGMANRHVAATKMNDESSRSHSVFTIKVHQKDKTDESKSTFSKVNLVDLAGSERAKSTGASGATLKEGANINKSLSALGNVINALVEAAKGKKGVFVPYRNSKLTRVLQESLGGNSVTAMLAALSPAAINHDETLSTLNYAARAKSIKLSATKNEEASQISQLNDEIAALKKKLEAQAADGGGGGGGEGSLAAFATVADPEAEARYQNQIKELEAAMQDTWEQKEKVSKEKENERMALMEDQKAAVQKAREEREKRWQFIEEKNDVELSVRNACDVAKLDVSAEWMQKVRQVLALEQESKEDTTVANVYRNAFVTDSAIVALTSAEEGTPDDPLERSMSNIEKSMASPGKDASTVLSGVNPNNSGSNINSASLKQVLSKLQHLTQTSEKLVNTQNELTAFCADFVREIRGACETWEKEQPAGQVDEEREGLTTNEDDIKMKAVQDERLQAREDAARGLRMVVRQLNKKRAEISVVVCDERQKLIGIVGIARELARVVETEIRRTERLTEEDETNLLTDPEKEEQLASLGAAHDEITKFLTTHFEKSAKAGAAAGERKGAGEEEPAIDENDIKQAKPLGMSTGRIMSKQISGSEGSVGSSSARLNCTRKEGGWIGTGKADDYLQVDLKTSAIITAVSTQGLHSKPPAKGEGVKKLVKKMVKKMEKQVVVKTVKRKKAGGGGGGGFSGTLAGITVDQTGPDVAQTKNVLAEIIDWPTLLKSTPPEKLLGRPPVRFLYDLISLVHKTTGFGDGESWGAAEWAGLGSKGDKIAYMDGVVKSACEKSGWKGDPPAKGSDIVTGQQAGGTNVALQVLAFAAAAARGGGGGGGGAEWEEVEVKEEVDVEVEVEVEEEVVEEAKVEEAAKEQFTKTFKLMTSVDGNEWVEWVGGVLEGEYKPSTVQLSPPVPAARFVRFVPVTWEGEKQTLRVELMGLFKDEQGIMTSPRGGAQSDELVMSEGFAEDVKTMFGCVQEVLASLLKKADKSEAAEKIRAQMNRDSLQNQMGSLASEKEDLQAQLKKSEEDKQAFEAQVAEMMEKMNEFQFNTVKLQAQRERDEVQIAKLTEESTTWGGELKEKKEEVAELAGIKISLAEELTEVKSAMEVVTDERNIAREKEEDLHEKLCERELELEAIQESYVYMTERTNDFQDQIMELEEQLEAYKDQLKLEVQKQAQAAMVHALAPSSVDARLNEKAAAAPQSPPKPEAAAAASPEPEKEKEKQRWDDSNLPPDSDEEAGKPRWDDSNLPPDSDEEAEKPRWDSSNLPPDSDEEGEKPELDGSPGKELADGATMKLEGGGEGGGGGGGGGG</sequence>
<dbReference type="InterPro" id="IPR019821">
    <property type="entry name" value="Kinesin_motor_CS"/>
</dbReference>